<keyword evidence="2" id="KW-0503">Monooxygenase</keyword>
<keyword evidence="3" id="KW-1185">Reference proteome</keyword>
<evidence type="ECO:0000313" key="2">
    <source>
        <dbReference type="EMBL" id="MBO7746761.1"/>
    </source>
</evidence>
<proteinExistence type="predicted"/>
<dbReference type="Gene3D" id="3.30.70.100">
    <property type="match status" value="1"/>
</dbReference>
<gene>
    <name evidence="2" type="ORF">I8J29_21325</name>
</gene>
<dbReference type="SUPFAM" id="SSF54909">
    <property type="entry name" value="Dimeric alpha+beta barrel"/>
    <property type="match status" value="1"/>
</dbReference>
<dbReference type="Proteomes" id="UP000670947">
    <property type="component" value="Unassembled WGS sequence"/>
</dbReference>
<dbReference type="EMBL" id="JAGGDJ010000022">
    <property type="protein sequence ID" value="MBO7746761.1"/>
    <property type="molecule type" value="Genomic_DNA"/>
</dbReference>
<evidence type="ECO:0000313" key="3">
    <source>
        <dbReference type="Proteomes" id="UP000670947"/>
    </source>
</evidence>
<dbReference type="GO" id="GO:0004497">
    <property type="term" value="F:monooxygenase activity"/>
    <property type="evidence" value="ECO:0007669"/>
    <property type="project" value="UniProtKB-KW"/>
</dbReference>
<evidence type="ECO:0000259" key="1">
    <source>
        <dbReference type="PROSITE" id="PS51725"/>
    </source>
</evidence>
<comment type="caution">
    <text evidence="2">The sequence shown here is derived from an EMBL/GenBank/DDBJ whole genome shotgun (WGS) entry which is preliminary data.</text>
</comment>
<dbReference type="Pfam" id="PF03992">
    <property type="entry name" value="ABM"/>
    <property type="match status" value="1"/>
</dbReference>
<protein>
    <submittedName>
        <fullName evidence="2">Antibiotic biosynthesis monooxygenase</fullName>
    </submittedName>
</protein>
<accession>A0ABS3WEK3</accession>
<reference evidence="2 3" key="1">
    <citation type="submission" date="2021-03" db="EMBL/GenBank/DDBJ databases">
        <title>Paenibacillus artemisicola MWE-103 whole genome sequence.</title>
        <authorList>
            <person name="Ham Y.J."/>
        </authorList>
    </citation>
    <scope>NUCLEOTIDE SEQUENCE [LARGE SCALE GENOMIC DNA]</scope>
    <source>
        <strain evidence="2 3">MWE-103</strain>
    </source>
</reference>
<dbReference type="PROSITE" id="PS51725">
    <property type="entry name" value="ABM"/>
    <property type="match status" value="1"/>
</dbReference>
<sequence length="109" mass="12365">MTQISTSNKVVTFINVFTVEPQNQDRLLELLTQATDASVRYAPGFVSCSLHRGTDGTKVTMYAQWSTMEHYQAMRNDPKPLPYLQEAMTIAKFEPGSYEVVKTFEPIKV</sequence>
<organism evidence="2 3">
    <name type="scientific">Paenibacillus artemisiicola</name>
    <dbReference type="NCBI Taxonomy" id="1172618"/>
    <lineage>
        <taxon>Bacteria</taxon>
        <taxon>Bacillati</taxon>
        <taxon>Bacillota</taxon>
        <taxon>Bacilli</taxon>
        <taxon>Bacillales</taxon>
        <taxon>Paenibacillaceae</taxon>
        <taxon>Paenibacillus</taxon>
    </lineage>
</organism>
<keyword evidence="2" id="KW-0560">Oxidoreductase</keyword>
<dbReference type="InterPro" id="IPR011008">
    <property type="entry name" value="Dimeric_a/b-barrel"/>
</dbReference>
<dbReference type="InterPro" id="IPR007138">
    <property type="entry name" value="ABM_dom"/>
</dbReference>
<dbReference type="RefSeq" id="WP_208849501.1">
    <property type="nucleotide sequence ID" value="NZ_JAGGDJ010000022.1"/>
</dbReference>
<name>A0ABS3WEK3_9BACL</name>
<feature type="domain" description="ABM" evidence="1">
    <location>
        <begin position="11"/>
        <end position="101"/>
    </location>
</feature>